<dbReference type="Pfam" id="PF02545">
    <property type="entry name" value="Maf"/>
    <property type="match status" value="1"/>
</dbReference>
<keyword evidence="8" id="KW-1185">Reference proteome</keyword>
<dbReference type="HAMAP" id="MF_00528">
    <property type="entry name" value="Maf"/>
    <property type="match status" value="1"/>
</dbReference>
<dbReference type="EC" id="3.6.1.9" evidence="4"/>
<dbReference type="GO" id="GO:0005737">
    <property type="term" value="C:cytoplasm"/>
    <property type="evidence" value="ECO:0007669"/>
    <property type="project" value="UniProtKB-SubCell"/>
</dbReference>
<evidence type="ECO:0000256" key="3">
    <source>
        <dbReference type="ARBA" id="ARBA00023080"/>
    </source>
</evidence>
<accession>A0A5J5HVK7</accession>
<evidence type="ECO:0000256" key="1">
    <source>
        <dbReference type="ARBA" id="ARBA00001968"/>
    </source>
</evidence>
<dbReference type="GO" id="GO:0047429">
    <property type="term" value="F:nucleoside triphosphate diphosphatase activity"/>
    <property type="evidence" value="ECO:0007669"/>
    <property type="project" value="UniProtKB-EC"/>
</dbReference>
<evidence type="ECO:0000256" key="2">
    <source>
        <dbReference type="ARBA" id="ARBA00022801"/>
    </source>
</evidence>
<comment type="caution">
    <text evidence="4">Lacks conserved residue(s) required for the propagation of feature annotation.</text>
</comment>
<protein>
    <recommendedName>
        <fullName evidence="4">Nucleoside triphosphate pyrophosphatase</fullName>
        <ecNumber evidence="4">3.6.1.9</ecNumber>
    </recommendedName>
    <alternativeName>
        <fullName evidence="4">Nucleotide pyrophosphatase</fullName>
        <shortName evidence="4">Nucleotide PPase</shortName>
    </alternativeName>
</protein>
<name>A0A5J5HVK7_9SPHN</name>
<dbReference type="EMBL" id="VYQB01000015">
    <property type="protein sequence ID" value="KAA9013744.1"/>
    <property type="molecule type" value="Genomic_DNA"/>
</dbReference>
<organism evidence="6 7">
    <name type="scientific">Sphingobium limneticum</name>
    <dbReference type="NCBI Taxonomy" id="1007511"/>
    <lineage>
        <taxon>Bacteria</taxon>
        <taxon>Pseudomonadati</taxon>
        <taxon>Pseudomonadota</taxon>
        <taxon>Alphaproteobacteria</taxon>
        <taxon>Sphingomonadales</taxon>
        <taxon>Sphingomonadaceae</taxon>
        <taxon>Sphingobium</taxon>
    </lineage>
</organism>
<dbReference type="AlphaFoldDB" id="A0A5J5HVK7"/>
<dbReference type="GO" id="GO:0009117">
    <property type="term" value="P:nucleotide metabolic process"/>
    <property type="evidence" value="ECO:0007669"/>
    <property type="project" value="UniProtKB-KW"/>
</dbReference>
<keyword evidence="2 4" id="KW-0378">Hydrolase</keyword>
<reference evidence="7 8" key="1">
    <citation type="submission" date="2019-09" db="EMBL/GenBank/DDBJ databases">
        <authorList>
            <person name="Feng G."/>
        </authorList>
    </citation>
    <scope>NUCLEOTIDE SEQUENCE [LARGE SCALE GENOMIC DNA]</scope>
    <source>
        <strain evidence="6 7">KACC 19283</strain>
        <strain evidence="5 8">KACC 19284</strain>
    </source>
</reference>
<evidence type="ECO:0000313" key="5">
    <source>
        <dbReference type="EMBL" id="KAA9013744.1"/>
    </source>
</evidence>
<dbReference type="EMBL" id="VYQA01000015">
    <property type="protein sequence ID" value="KAA9026822.1"/>
    <property type="molecule type" value="Genomic_DNA"/>
</dbReference>
<evidence type="ECO:0000256" key="4">
    <source>
        <dbReference type="HAMAP-Rule" id="MF_00528"/>
    </source>
</evidence>
<comment type="catalytic activity">
    <reaction evidence="4">
        <text>a ribonucleoside 5'-triphosphate + H2O = a ribonucleoside 5'-phosphate + diphosphate + H(+)</text>
        <dbReference type="Rhea" id="RHEA:23996"/>
        <dbReference type="ChEBI" id="CHEBI:15377"/>
        <dbReference type="ChEBI" id="CHEBI:15378"/>
        <dbReference type="ChEBI" id="CHEBI:33019"/>
        <dbReference type="ChEBI" id="CHEBI:58043"/>
        <dbReference type="ChEBI" id="CHEBI:61557"/>
        <dbReference type="EC" id="3.6.1.9"/>
    </reaction>
</comment>
<feature type="active site" description="Proton acceptor" evidence="4">
    <location>
        <position position="73"/>
    </location>
</feature>
<comment type="function">
    <text evidence="4">Nucleoside triphosphate pyrophosphatase. May have a dual role in cell division arrest and in preventing the incorporation of modified nucleotides into cellular nucleic acids.</text>
</comment>
<dbReference type="InterPro" id="IPR029001">
    <property type="entry name" value="ITPase-like_fam"/>
</dbReference>
<evidence type="ECO:0000313" key="7">
    <source>
        <dbReference type="Proteomes" id="UP000325933"/>
    </source>
</evidence>
<keyword evidence="4" id="KW-0963">Cytoplasm</keyword>
<comment type="catalytic activity">
    <reaction evidence="4">
        <text>a 2'-deoxyribonucleoside 5'-triphosphate + H2O = a 2'-deoxyribonucleoside 5'-phosphate + diphosphate + H(+)</text>
        <dbReference type="Rhea" id="RHEA:44644"/>
        <dbReference type="ChEBI" id="CHEBI:15377"/>
        <dbReference type="ChEBI" id="CHEBI:15378"/>
        <dbReference type="ChEBI" id="CHEBI:33019"/>
        <dbReference type="ChEBI" id="CHEBI:61560"/>
        <dbReference type="ChEBI" id="CHEBI:65317"/>
        <dbReference type="EC" id="3.6.1.9"/>
    </reaction>
</comment>
<dbReference type="PIRSF" id="PIRSF006305">
    <property type="entry name" value="Maf"/>
    <property type="match status" value="1"/>
</dbReference>
<dbReference type="PANTHER" id="PTHR43213">
    <property type="entry name" value="BIFUNCTIONAL DTTP/UTP PYROPHOSPHATASE/METHYLTRANSFERASE PROTEIN-RELATED"/>
    <property type="match status" value="1"/>
</dbReference>
<evidence type="ECO:0000313" key="8">
    <source>
        <dbReference type="Proteomes" id="UP000326364"/>
    </source>
</evidence>
<keyword evidence="3 4" id="KW-0546">Nucleotide metabolism</keyword>
<dbReference type="RefSeq" id="WP_150426607.1">
    <property type="nucleotide sequence ID" value="NZ_VYQA01000015.1"/>
</dbReference>
<dbReference type="SUPFAM" id="SSF52972">
    <property type="entry name" value="ITPase-like"/>
    <property type="match status" value="1"/>
</dbReference>
<comment type="cofactor">
    <cofactor evidence="1 4">
        <name>a divalent metal cation</name>
        <dbReference type="ChEBI" id="CHEBI:60240"/>
    </cofactor>
</comment>
<dbReference type="Proteomes" id="UP000326364">
    <property type="component" value="Unassembled WGS sequence"/>
</dbReference>
<sequence>MIVLASQSASRRALLSAAQVPFEALSPGVDEEAAKDALRADGLDARALADALAELKALKVSRRVPGALVLGCDQTLSLAGSIGDGEDRGAMIDKAVDRADAERILRLLSGRVHHLHSAAVIVLNGEPIWRHVERVRMTVRPLSDAFIQNYLDADWDELRWCVGCYRIEGPGVQIFSKVEGSQFAIQGLPLLPLLDFLRVRGVLAA</sequence>
<dbReference type="Gene3D" id="3.90.950.10">
    <property type="match status" value="1"/>
</dbReference>
<comment type="caution">
    <text evidence="6">The sequence shown here is derived from an EMBL/GenBank/DDBJ whole genome shotgun (WGS) entry which is preliminary data.</text>
</comment>
<evidence type="ECO:0000313" key="6">
    <source>
        <dbReference type="EMBL" id="KAA9026822.1"/>
    </source>
</evidence>
<proteinExistence type="inferred from homology"/>
<dbReference type="Proteomes" id="UP000325933">
    <property type="component" value="Unassembled WGS sequence"/>
</dbReference>
<comment type="similarity">
    <text evidence="4">Belongs to the Maf family.</text>
</comment>
<dbReference type="PANTHER" id="PTHR43213:SF5">
    <property type="entry name" value="BIFUNCTIONAL DTTP_UTP PYROPHOSPHATASE_METHYLTRANSFERASE PROTEIN-RELATED"/>
    <property type="match status" value="1"/>
</dbReference>
<dbReference type="InterPro" id="IPR003697">
    <property type="entry name" value="Maf-like"/>
</dbReference>
<comment type="subcellular location">
    <subcellularLocation>
        <location evidence="4">Cytoplasm</location>
    </subcellularLocation>
</comment>
<gene>
    <name evidence="6" type="ORF">F4U95_18040</name>
    <name evidence="5" type="ORF">F4U96_17915</name>
</gene>